<dbReference type="AlphaFoldDB" id="A0A6B3N2M1"/>
<name>A0A6B3N2M1_9CYAN</name>
<accession>A0A6B3N2M1</accession>
<gene>
    <name evidence="1" type="ORF">F6J89_09990</name>
</gene>
<proteinExistence type="predicted"/>
<comment type="caution">
    <text evidence="1">The sequence shown here is derived from an EMBL/GenBank/DDBJ whole genome shotgun (WGS) entry which is preliminary data.</text>
</comment>
<protein>
    <submittedName>
        <fullName evidence="1">Uncharacterized protein</fullName>
    </submittedName>
</protein>
<dbReference type="EMBL" id="JAAHFQ010000151">
    <property type="protein sequence ID" value="NER27946.1"/>
    <property type="molecule type" value="Genomic_DNA"/>
</dbReference>
<reference evidence="1" key="1">
    <citation type="submission" date="2019-11" db="EMBL/GenBank/DDBJ databases">
        <title>Genomic insights into an expanded diversity of filamentous marine cyanobacteria reveals the extraordinary biosynthetic potential of Moorea and Okeania.</title>
        <authorList>
            <person name="Ferreira Leao T."/>
            <person name="Wang M."/>
            <person name="Moss N."/>
            <person name="Da Silva R."/>
            <person name="Sanders J."/>
            <person name="Nurk S."/>
            <person name="Gurevich A."/>
            <person name="Humphrey G."/>
            <person name="Reher R."/>
            <person name="Zhu Q."/>
            <person name="Belda-Ferre P."/>
            <person name="Glukhov E."/>
            <person name="Rex R."/>
            <person name="Dorrestein P.C."/>
            <person name="Knight R."/>
            <person name="Pevzner P."/>
            <person name="Gerwick W.H."/>
            <person name="Gerwick L."/>
        </authorList>
    </citation>
    <scope>NUCLEOTIDE SEQUENCE</scope>
    <source>
        <strain evidence="1">SIO1C4</strain>
    </source>
</reference>
<evidence type="ECO:0000313" key="1">
    <source>
        <dbReference type="EMBL" id="NER27946.1"/>
    </source>
</evidence>
<sequence length="116" mass="13249">MPEQFHKMLTYALEKEIGLTQSKARSVAYFFVDIEDFLSVEGDKIKSIKSIPGKKAIKLTEDEITRILDYKSSGYLSTQLTVAENYLAVICRVFTKKQLDMIGRLTIKDLNPKRNA</sequence>
<organism evidence="1">
    <name type="scientific">Symploca sp. SIO1C4</name>
    <dbReference type="NCBI Taxonomy" id="2607765"/>
    <lineage>
        <taxon>Bacteria</taxon>
        <taxon>Bacillati</taxon>
        <taxon>Cyanobacteriota</taxon>
        <taxon>Cyanophyceae</taxon>
        <taxon>Coleofasciculales</taxon>
        <taxon>Coleofasciculaceae</taxon>
        <taxon>Symploca</taxon>
    </lineage>
</organism>